<evidence type="ECO:0000259" key="1">
    <source>
        <dbReference type="Pfam" id="PF11706"/>
    </source>
</evidence>
<dbReference type="PANTHER" id="PTHR35525">
    <property type="entry name" value="BLL6575 PROTEIN"/>
    <property type="match status" value="1"/>
</dbReference>
<dbReference type="RefSeq" id="WP_181610117.1">
    <property type="nucleotide sequence ID" value="NZ_BAABAM010000002.1"/>
</dbReference>
<dbReference type="InterPro" id="IPR021005">
    <property type="entry name" value="Znf_CGNR"/>
</dbReference>
<dbReference type="PANTHER" id="PTHR35525:SF3">
    <property type="entry name" value="BLL6575 PROTEIN"/>
    <property type="match status" value="1"/>
</dbReference>
<name>A0A7W0CHN8_9ACTN</name>
<dbReference type="SUPFAM" id="SSF160904">
    <property type="entry name" value="Jann2411-like"/>
    <property type="match status" value="1"/>
</dbReference>
<proteinExistence type="predicted"/>
<dbReference type="EMBL" id="JACDUR010000003">
    <property type="protein sequence ID" value="MBA2891301.1"/>
    <property type="molecule type" value="Genomic_DNA"/>
</dbReference>
<dbReference type="AlphaFoldDB" id="A0A7W0CHN8"/>
<protein>
    <submittedName>
        <fullName evidence="2">Putative RNA-binding Zn ribbon-like protein</fullName>
    </submittedName>
</protein>
<dbReference type="Pfam" id="PF07336">
    <property type="entry name" value="ABATE"/>
    <property type="match status" value="1"/>
</dbReference>
<dbReference type="Proteomes" id="UP000530928">
    <property type="component" value="Unassembled WGS sequence"/>
</dbReference>
<gene>
    <name evidence="2" type="ORF">HNR30_002642</name>
</gene>
<dbReference type="Pfam" id="PF11706">
    <property type="entry name" value="zf-CGNR"/>
    <property type="match status" value="1"/>
</dbReference>
<evidence type="ECO:0000313" key="3">
    <source>
        <dbReference type="Proteomes" id="UP000530928"/>
    </source>
</evidence>
<reference evidence="2 3" key="1">
    <citation type="submission" date="2020-07" db="EMBL/GenBank/DDBJ databases">
        <title>Genomic Encyclopedia of Type Strains, Phase IV (KMG-IV): sequencing the most valuable type-strain genomes for metagenomic binning, comparative biology and taxonomic classification.</title>
        <authorList>
            <person name="Goeker M."/>
        </authorList>
    </citation>
    <scope>NUCLEOTIDE SEQUENCE [LARGE SCALE GENOMIC DNA]</scope>
    <source>
        <strain evidence="2 3">DSM 45533</strain>
    </source>
</reference>
<dbReference type="Gene3D" id="1.10.3300.10">
    <property type="entry name" value="Jann2411-like domain"/>
    <property type="match status" value="1"/>
</dbReference>
<evidence type="ECO:0000313" key="2">
    <source>
        <dbReference type="EMBL" id="MBA2891301.1"/>
    </source>
</evidence>
<organism evidence="2 3">
    <name type="scientific">Nonomuraea soli</name>
    <dbReference type="NCBI Taxonomy" id="1032476"/>
    <lineage>
        <taxon>Bacteria</taxon>
        <taxon>Bacillati</taxon>
        <taxon>Actinomycetota</taxon>
        <taxon>Actinomycetes</taxon>
        <taxon>Streptosporangiales</taxon>
        <taxon>Streptosporangiaceae</taxon>
        <taxon>Nonomuraea</taxon>
    </lineage>
</organism>
<comment type="caution">
    <text evidence="2">The sequence shown here is derived from an EMBL/GenBank/DDBJ whole genome shotgun (WGS) entry which is preliminary data.</text>
</comment>
<accession>A0A7W0CHN8</accession>
<keyword evidence="3" id="KW-1185">Reference proteome</keyword>
<feature type="domain" description="Zinc finger CGNR" evidence="1">
    <location>
        <begin position="157"/>
        <end position="193"/>
    </location>
</feature>
<dbReference type="InterPro" id="IPR023286">
    <property type="entry name" value="ABATE_dom_sf"/>
</dbReference>
<dbReference type="InterPro" id="IPR010852">
    <property type="entry name" value="ABATE"/>
</dbReference>
<sequence>MDVAQLTGGGSPTLGEALPIEFGNTVYAVRGRPNDGLRTIEHLAAWLRDMRPRLAITLTDADLGSIGDDDLRQARELRDTIRTLAAAAVEGTAFDADAVAALNRHTARAPRWPELRATPEPHLVTATSGRPVEAALAALAEEAAALFAGSTGLEVCACHGPGCVLFFVRDSPRREWCSAGCGNRARVARHYAKTRTMHKPGPKAEPPASGSS</sequence>